<dbReference type="Gene3D" id="2.160.20.80">
    <property type="entry name" value="E3 ubiquitin-protein ligase SopA"/>
    <property type="match status" value="2"/>
</dbReference>
<keyword evidence="3" id="KW-0723">Serine/threonine-protein kinase</keyword>
<dbReference type="KEGG" id="ter:Tery_3400"/>
<keyword evidence="1" id="KW-0812">Transmembrane</keyword>
<gene>
    <name evidence="3" type="ordered locus">Tery_3400</name>
</gene>
<evidence type="ECO:0000259" key="2">
    <source>
        <dbReference type="PROSITE" id="PS50011"/>
    </source>
</evidence>
<dbReference type="Gene3D" id="3.30.200.20">
    <property type="entry name" value="Phosphorylase Kinase, domain 1"/>
    <property type="match status" value="1"/>
</dbReference>
<dbReference type="STRING" id="203124.Tery_3400"/>
<dbReference type="SUPFAM" id="SSF56112">
    <property type="entry name" value="Protein kinase-like (PK-like)"/>
    <property type="match status" value="1"/>
</dbReference>
<dbReference type="InterPro" id="IPR001646">
    <property type="entry name" value="5peptide_repeat"/>
</dbReference>
<dbReference type="Gene3D" id="1.10.510.10">
    <property type="entry name" value="Transferase(Phosphotransferase) domain 1"/>
    <property type="match status" value="1"/>
</dbReference>
<accession>Q10Z23</accession>
<feature type="domain" description="Protein kinase" evidence="2">
    <location>
        <begin position="1"/>
        <end position="271"/>
    </location>
</feature>
<keyword evidence="1" id="KW-1133">Transmembrane helix</keyword>
<dbReference type="CDD" id="cd14014">
    <property type="entry name" value="STKc_PknB_like"/>
    <property type="match status" value="1"/>
</dbReference>
<keyword evidence="1" id="KW-0472">Membrane</keyword>
<keyword evidence="3" id="KW-0418">Kinase</keyword>
<dbReference type="PROSITE" id="PS50011">
    <property type="entry name" value="PROTEIN_KINASE_DOM"/>
    <property type="match status" value="1"/>
</dbReference>
<evidence type="ECO:0000256" key="1">
    <source>
        <dbReference type="SAM" id="Phobius"/>
    </source>
</evidence>
<dbReference type="EMBL" id="CP000393">
    <property type="protein sequence ID" value="ABG52501.1"/>
    <property type="molecule type" value="Genomic_DNA"/>
</dbReference>
<dbReference type="PANTHER" id="PTHR14136">
    <property type="entry name" value="BTB_POZ DOMAIN-CONTAINING PROTEIN KCTD9"/>
    <property type="match status" value="1"/>
</dbReference>
<dbReference type="eggNOG" id="COG0515">
    <property type="taxonomic scope" value="Bacteria"/>
</dbReference>
<dbReference type="GO" id="GO:0004674">
    <property type="term" value="F:protein serine/threonine kinase activity"/>
    <property type="evidence" value="ECO:0007669"/>
    <property type="project" value="UniProtKB-KW"/>
</dbReference>
<name>Q10Z23_TRIEI</name>
<dbReference type="HOGENOM" id="CLU_028879_0_0_3"/>
<dbReference type="OrthoDB" id="502205at2"/>
<sequence length="567" mass="62331">MTQDLSSHGYEIIRQVERHQQEGEVTYQGIALKQNQEVVIKEFRFADDNANWTIFEAYEREVEILKQLQHPRIPNYIDALETSEGFCLITKYQEGKSLAERRSFTPEQIKQIAISILEILVYLQKCKPPIIHGNIKPENILVTTHINGERFPTAYLMNFGCARKGIEENFTDGVSGTSGFMPPEQELNGTVTINSDLYSLGVTMICLLTGTSSRDVIKLIDRNHRFNLKKLAPQLSVLFTMWLEKMVSPNGKDRFENAGAALAALKPIPVFGDAANFKNVAMAMLPVKASVILGFASIAALSLLATTLTVFRQQPNLRNSLNKQKLQLERTTTILSGDNSVAKLRATSECYGCNFRRANFAALKLEDAYLRNADLFQANLRGVELRGARLQNANLKKAQLQGSILIKAKLQKANLYRASLEGANLTKAVLVSANLRRVNLSGANLNSTNLRAANFSGAYLREAKLSRANLEGANLKKANLSGANMSHASLRGADLRRATLKDANLKRVDLVGANLAGVTFLDADLQGANLKGANLKNANLLGANLENVNLQGANLQGAIMPDGSFIE</sequence>
<dbReference type="GO" id="GO:0005524">
    <property type="term" value="F:ATP binding"/>
    <property type="evidence" value="ECO:0007669"/>
    <property type="project" value="InterPro"/>
</dbReference>
<organism evidence="3">
    <name type="scientific">Trichodesmium erythraeum (strain IMS101)</name>
    <dbReference type="NCBI Taxonomy" id="203124"/>
    <lineage>
        <taxon>Bacteria</taxon>
        <taxon>Bacillati</taxon>
        <taxon>Cyanobacteriota</taxon>
        <taxon>Cyanophyceae</taxon>
        <taxon>Oscillatoriophycideae</taxon>
        <taxon>Oscillatoriales</taxon>
        <taxon>Microcoleaceae</taxon>
        <taxon>Trichodesmium</taxon>
    </lineage>
</organism>
<dbReference type="AlphaFoldDB" id="Q10Z23"/>
<dbReference type="InterPro" id="IPR000719">
    <property type="entry name" value="Prot_kinase_dom"/>
</dbReference>
<dbReference type="SUPFAM" id="SSF141571">
    <property type="entry name" value="Pentapeptide repeat-like"/>
    <property type="match status" value="1"/>
</dbReference>
<dbReference type="Pfam" id="PF00805">
    <property type="entry name" value="Pentapeptide"/>
    <property type="match status" value="4"/>
</dbReference>
<dbReference type="eggNOG" id="COG1357">
    <property type="taxonomic scope" value="Bacteria"/>
</dbReference>
<dbReference type="PANTHER" id="PTHR14136:SF17">
    <property type="entry name" value="BTB_POZ DOMAIN-CONTAINING PROTEIN KCTD9"/>
    <property type="match status" value="1"/>
</dbReference>
<dbReference type="Pfam" id="PF00069">
    <property type="entry name" value="Pkinase"/>
    <property type="match status" value="1"/>
</dbReference>
<proteinExistence type="predicted"/>
<feature type="transmembrane region" description="Helical" evidence="1">
    <location>
        <begin position="291"/>
        <end position="311"/>
    </location>
</feature>
<evidence type="ECO:0000313" key="3">
    <source>
        <dbReference type="EMBL" id="ABG52501.1"/>
    </source>
</evidence>
<protein>
    <submittedName>
        <fullName evidence="3">Serine/threonine protein kinase</fullName>
    </submittedName>
</protein>
<keyword evidence="3" id="KW-0808">Transferase</keyword>
<dbReference type="InterPro" id="IPR051082">
    <property type="entry name" value="Pentapeptide-BTB/POZ_domain"/>
</dbReference>
<dbReference type="RefSeq" id="WP_011612846.1">
    <property type="nucleotide sequence ID" value="NC_008312.1"/>
</dbReference>
<dbReference type="InterPro" id="IPR011009">
    <property type="entry name" value="Kinase-like_dom_sf"/>
</dbReference>
<reference evidence="3" key="1">
    <citation type="submission" date="2006-06" db="EMBL/GenBank/DDBJ databases">
        <title>Complete sequence of Trichodesmium erythraeum IMS101.</title>
        <authorList>
            <consortium name="US DOE Joint Genome Institute"/>
            <person name="Copeland A."/>
            <person name="Lucas S."/>
            <person name="Lapidus A."/>
            <person name="Barry K."/>
            <person name="Detter J.C."/>
            <person name="Glavina del Rio T."/>
            <person name="Hammon N."/>
            <person name="Israni S."/>
            <person name="Dalin E."/>
            <person name="Tice H."/>
            <person name="Pitluck S."/>
            <person name="Kiss H."/>
            <person name="Munk A.C."/>
            <person name="Brettin T."/>
            <person name="Bruce D."/>
            <person name="Han C."/>
            <person name="Tapia R."/>
            <person name="Gilna P."/>
            <person name="Schmutz J."/>
            <person name="Larimer F."/>
            <person name="Land M."/>
            <person name="Hauser L."/>
            <person name="Kyrpides N."/>
            <person name="Kim E."/>
            <person name="Richardson P."/>
        </authorList>
    </citation>
    <scope>NUCLEOTIDE SEQUENCE [LARGE SCALE GENOMIC DNA]</scope>
    <source>
        <strain evidence="3">IMS101</strain>
    </source>
</reference>